<keyword evidence="3" id="KW-1185">Reference proteome</keyword>
<feature type="compositionally biased region" description="Acidic residues" evidence="1">
    <location>
        <begin position="50"/>
        <end position="63"/>
    </location>
</feature>
<sequence length="78" mass="9251">MTGLMDMLISKWHTRWMQDMSDILICIAEQNGWPMPTPFPDMFKRFPPPSEEDNEGEDDDNNDKEETLIVPLDYERVF</sequence>
<reference evidence="2 3" key="1">
    <citation type="journal article" date="2021" name="Plant Biotechnol. J.">
        <title>Multi-omics assisted identification of the key and species-specific regulatory components of drought-tolerant mechanisms in Gossypium stocksii.</title>
        <authorList>
            <person name="Yu D."/>
            <person name="Ke L."/>
            <person name="Zhang D."/>
            <person name="Wu Y."/>
            <person name="Sun Y."/>
            <person name="Mei J."/>
            <person name="Sun J."/>
            <person name="Sun Y."/>
        </authorList>
    </citation>
    <scope>NUCLEOTIDE SEQUENCE [LARGE SCALE GENOMIC DNA]</scope>
    <source>
        <strain evidence="3">cv. E1</strain>
        <tissue evidence="2">Leaf</tissue>
    </source>
</reference>
<dbReference type="Proteomes" id="UP000828251">
    <property type="component" value="Unassembled WGS sequence"/>
</dbReference>
<evidence type="ECO:0000313" key="3">
    <source>
        <dbReference type="Proteomes" id="UP000828251"/>
    </source>
</evidence>
<evidence type="ECO:0000256" key="1">
    <source>
        <dbReference type="SAM" id="MobiDB-lite"/>
    </source>
</evidence>
<evidence type="ECO:0000313" key="2">
    <source>
        <dbReference type="EMBL" id="KAH1038695.1"/>
    </source>
</evidence>
<proteinExistence type="predicted"/>
<comment type="caution">
    <text evidence="2">The sequence shown here is derived from an EMBL/GenBank/DDBJ whole genome shotgun (WGS) entry which is preliminary data.</text>
</comment>
<dbReference type="AlphaFoldDB" id="A0A9D3ZHP2"/>
<dbReference type="EMBL" id="JAIQCV010000012">
    <property type="protein sequence ID" value="KAH1038695.1"/>
    <property type="molecule type" value="Genomic_DNA"/>
</dbReference>
<gene>
    <name evidence="2" type="ORF">J1N35_040438</name>
</gene>
<feature type="region of interest" description="Disordered" evidence="1">
    <location>
        <begin position="38"/>
        <end position="78"/>
    </location>
</feature>
<name>A0A9D3ZHP2_9ROSI</name>
<accession>A0A9D3ZHP2</accession>
<protein>
    <submittedName>
        <fullName evidence="2">Uncharacterized protein</fullName>
    </submittedName>
</protein>
<organism evidence="2 3">
    <name type="scientific">Gossypium stocksii</name>
    <dbReference type="NCBI Taxonomy" id="47602"/>
    <lineage>
        <taxon>Eukaryota</taxon>
        <taxon>Viridiplantae</taxon>
        <taxon>Streptophyta</taxon>
        <taxon>Embryophyta</taxon>
        <taxon>Tracheophyta</taxon>
        <taxon>Spermatophyta</taxon>
        <taxon>Magnoliopsida</taxon>
        <taxon>eudicotyledons</taxon>
        <taxon>Gunneridae</taxon>
        <taxon>Pentapetalae</taxon>
        <taxon>rosids</taxon>
        <taxon>malvids</taxon>
        <taxon>Malvales</taxon>
        <taxon>Malvaceae</taxon>
        <taxon>Malvoideae</taxon>
        <taxon>Gossypium</taxon>
    </lineage>
</organism>
<dbReference type="OrthoDB" id="10537068at2759"/>